<gene>
    <name evidence="1" type="ORF">QWZ14_05660</name>
</gene>
<feature type="non-terminal residue" evidence="1">
    <location>
        <position position="1"/>
    </location>
</feature>
<organism evidence="1 2">
    <name type="scientific">Paeniroseomonas aquatica</name>
    <dbReference type="NCBI Taxonomy" id="373043"/>
    <lineage>
        <taxon>Bacteria</taxon>
        <taxon>Pseudomonadati</taxon>
        <taxon>Pseudomonadota</taxon>
        <taxon>Alphaproteobacteria</taxon>
        <taxon>Acetobacterales</taxon>
        <taxon>Acetobacteraceae</taxon>
        <taxon>Paeniroseomonas</taxon>
    </lineage>
</organism>
<name>A0ABT8A2W9_9PROT</name>
<dbReference type="Proteomes" id="UP001529369">
    <property type="component" value="Unassembled WGS sequence"/>
</dbReference>
<accession>A0ABT8A2W9</accession>
<keyword evidence="2" id="KW-1185">Reference proteome</keyword>
<evidence type="ECO:0000313" key="2">
    <source>
        <dbReference type="Proteomes" id="UP001529369"/>
    </source>
</evidence>
<dbReference type="RefSeq" id="WP_290315658.1">
    <property type="nucleotide sequence ID" value="NZ_JAUFPN010000043.1"/>
</dbReference>
<sequence>SNLSYIAAYSFPDPSYGVGGQGFASASGDASRGHLCGHLSPSWLKLIKQSGHGRMASSQPSVCVRPTAEGSLLRTLSQLVQGMV</sequence>
<protein>
    <submittedName>
        <fullName evidence="1">Uncharacterized protein</fullName>
    </submittedName>
</protein>
<comment type="caution">
    <text evidence="1">The sequence shown here is derived from an EMBL/GenBank/DDBJ whole genome shotgun (WGS) entry which is preliminary data.</text>
</comment>
<dbReference type="EMBL" id="JAUFPN010000043">
    <property type="protein sequence ID" value="MDN3563863.1"/>
    <property type="molecule type" value="Genomic_DNA"/>
</dbReference>
<proteinExistence type="predicted"/>
<evidence type="ECO:0000313" key="1">
    <source>
        <dbReference type="EMBL" id="MDN3563863.1"/>
    </source>
</evidence>
<reference evidence="2" key="1">
    <citation type="journal article" date="2019" name="Int. J. Syst. Evol. Microbiol.">
        <title>The Global Catalogue of Microorganisms (GCM) 10K type strain sequencing project: providing services to taxonomists for standard genome sequencing and annotation.</title>
        <authorList>
            <consortium name="The Broad Institute Genomics Platform"/>
            <consortium name="The Broad Institute Genome Sequencing Center for Infectious Disease"/>
            <person name="Wu L."/>
            <person name="Ma J."/>
        </authorList>
    </citation>
    <scope>NUCLEOTIDE SEQUENCE [LARGE SCALE GENOMIC DNA]</scope>
    <source>
        <strain evidence="2">CECT 7131</strain>
    </source>
</reference>